<dbReference type="Proteomes" id="UP000035642">
    <property type="component" value="Unassembled WGS sequence"/>
</dbReference>
<evidence type="ECO:0000313" key="1">
    <source>
        <dbReference type="Proteomes" id="UP000035642"/>
    </source>
</evidence>
<dbReference type="STRING" id="6313.A0A0K0D3M1"/>
<protein>
    <submittedName>
        <fullName evidence="2">Glycosyl transferase family 11</fullName>
    </submittedName>
</protein>
<reference evidence="2" key="2">
    <citation type="submission" date="2017-02" db="UniProtKB">
        <authorList>
            <consortium name="WormBaseParasite"/>
        </authorList>
    </citation>
    <scope>IDENTIFICATION</scope>
</reference>
<sequence>MEHIKNLILDASAFRVKQAAAHRTAQFCSVYSHFQLFHLCSGHAIARKLRRRHYVRTLHIQGAYIGGYMAKIEAMFPRLANSFTILESKNEYRVPFAYKNGEMSCCEYEDPYRLIGRTEQFLVLDTQLGQNSRYFEHMLPELYQLLEFSYVTRKSGDNVLLRMNISDRSVMCAHMHRKDFVDLNDASAFNRSVHDIHEIASRQGLSNVLLFGDDLSLTKPLGESLIRLDKSGKREVQYSFNSEEIDFYLASRACGAFLITAPTSAFGWWLAFFTQNQDAVFYSNDNRGMADKAIHKDLFLYEFASCLEICFLFKNMLLTTV</sequence>
<evidence type="ECO:0000313" key="2">
    <source>
        <dbReference type="WBParaSite" id="ACAC_0000466601-mRNA-1"/>
    </source>
</evidence>
<keyword evidence="1" id="KW-1185">Reference proteome</keyword>
<dbReference type="PANTHER" id="PTHR22898:SF3">
    <property type="entry name" value="ALPHA-1,2-FUCOSYLTRANSFERASE-RELATED"/>
    <property type="match status" value="1"/>
</dbReference>
<proteinExistence type="predicted"/>
<dbReference type="WBParaSite" id="ACAC_0000466601-mRNA-1">
    <property type="protein sequence ID" value="ACAC_0000466601-mRNA-1"/>
    <property type="gene ID" value="ACAC_0000466601"/>
</dbReference>
<dbReference type="AlphaFoldDB" id="A0A0K0D3M1"/>
<dbReference type="PANTHER" id="PTHR22898">
    <property type="entry name" value="UNCHARACTERIZED GLYCOSOL TRANSFERASE-RELATED"/>
    <property type="match status" value="1"/>
</dbReference>
<accession>A0A0K0D3M1</accession>
<name>A0A0K0D3M1_ANGCA</name>
<dbReference type="InterPro" id="IPR052501">
    <property type="entry name" value="Alpha-1-2_FucT"/>
</dbReference>
<organism evidence="1 2">
    <name type="scientific">Angiostrongylus cantonensis</name>
    <name type="common">Rat lungworm</name>
    <dbReference type="NCBI Taxonomy" id="6313"/>
    <lineage>
        <taxon>Eukaryota</taxon>
        <taxon>Metazoa</taxon>
        <taxon>Ecdysozoa</taxon>
        <taxon>Nematoda</taxon>
        <taxon>Chromadorea</taxon>
        <taxon>Rhabditida</taxon>
        <taxon>Rhabditina</taxon>
        <taxon>Rhabditomorpha</taxon>
        <taxon>Strongyloidea</taxon>
        <taxon>Metastrongylidae</taxon>
        <taxon>Angiostrongylus</taxon>
    </lineage>
</organism>
<reference evidence="1" key="1">
    <citation type="submission" date="2012-09" db="EMBL/GenBank/DDBJ databases">
        <authorList>
            <person name="Martin A.A."/>
        </authorList>
    </citation>
    <scope>NUCLEOTIDE SEQUENCE</scope>
</reference>